<keyword evidence="3" id="KW-1185">Reference proteome</keyword>
<dbReference type="RefSeq" id="WP_105044437.1">
    <property type="nucleotide sequence ID" value="NZ_MQWA01000001.1"/>
</dbReference>
<accession>A0A2S7U6S6</accession>
<organism evidence="2 3">
    <name type="scientific">Rubritalea profundi</name>
    <dbReference type="NCBI Taxonomy" id="1658618"/>
    <lineage>
        <taxon>Bacteria</taxon>
        <taxon>Pseudomonadati</taxon>
        <taxon>Verrucomicrobiota</taxon>
        <taxon>Verrucomicrobiia</taxon>
        <taxon>Verrucomicrobiales</taxon>
        <taxon>Rubritaleaceae</taxon>
        <taxon>Rubritalea</taxon>
    </lineage>
</organism>
<gene>
    <name evidence="2" type="ORF">BSZ32_16500</name>
</gene>
<comment type="caution">
    <text evidence="2">The sequence shown here is derived from an EMBL/GenBank/DDBJ whole genome shotgun (WGS) entry which is preliminary data.</text>
</comment>
<feature type="transmembrane region" description="Helical" evidence="1">
    <location>
        <begin position="118"/>
        <end position="135"/>
    </location>
</feature>
<keyword evidence="1" id="KW-1133">Transmembrane helix</keyword>
<evidence type="ECO:0000313" key="3">
    <source>
        <dbReference type="Proteomes" id="UP000239907"/>
    </source>
</evidence>
<feature type="transmembrane region" description="Helical" evidence="1">
    <location>
        <begin position="190"/>
        <end position="212"/>
    </location>
</feature>
<evidence type="ECO:0000313" key="2">
    <source>
        <dbReference type="EMBL" id="PQJ29923.1"/>
    </source>
</evidence>
<dbReference type="Proteomes" id="UP000239907">
    <property type="component" value="Unassembled WGS sequence"/>
</dbReference>
<dbReference type="EMBL" id="MQWA01000001">
    <property type="protein sequence ID" value="PQJ29923.1"/>
    <property type="molecule type" value="Genomic_DNA"/>
</dbReference>
<reference evidence="2 3" key="1">
    <citation type="submission" date="2016-12" db="EMBL/GenBank/DDBJ databases">
        <title>Study of bacterial adaptation to deep sea.</title>
        <authorList>
            <person name="Song J."/>
            <person name="Yoshizawa S."/>
            <person name="Kogure K."/>
        </authorList>
    </citation>
    <scope>NUCLEOTIDE SEQUENCE [LARGE SCALE GENOMIC DNA]</scope>
    <source>
        <strain evidence="2 3">SAORIC-165</strain>
    </source>
</reference>
<protein>
    <submittedName>
        <fullName evidence="2">Uncharacterized protein</fullName>
    </submittedName>
</protein>
<evidence type="ECO:0000256" key="1">
    <source>
        <dbReference type="SAM" id="Phobius"/>
    </source>
</evidence>
<proteinExistence type="predicted"/>
<name>A0A2S7U6S6_9BACT</name>
<keyword evidence="1" id="KW-0472">Membrane</keyword>
<dbReference type="OrthoDB" id="9849120at2"/>
<feature type="transmembrane region" description="Helical" evidence="1">
    <location>
        <begin position="140"/>
        <end position="161"/>
    </location>
</feature>
<sequence length="214" mass="23747">MWRLFIISTLVPFLAGGALAHLFGVRVWATNPELSESVGSILSRLLARLDRGDIKLSYGKVSPWMIHSEGSIRLPESYLESRKSSHAARAMIQIGMYLLHEKHPSTVDWRLKVIKTGYILPVFVLLIVTFSFVVAKLPALIVVAALAGSLGLSSILLWLSLAVEKEAALLMVSRIEKLRLMRRLRDEESLVSSTLAAPWVSLIPGVLLKLIVRD</sequence>
<keyword evidence="1" id="KW-0812">Transmembrane</keyword>
<dbReference type="AlphaFoldDB" id="A0A2S7U6S6"/>